<organism evidence="1 2">
    <name type="scientific">Acanthoscelides obtectus</name>
    <name type="common">Bean weevil</name>
    <name type="synonym">Bruchus obtectus</name>
    <dbReference type="NCBI Taxonomy" id="200917"/>
    <lineage>
        <taxon>Eukaryota</taxon>
        <taxon>Metazoa</taxon>
        <taxon>Ecdysozoa</taxon>
        <taxon>Arthropoda</taxon>
        <taxon>Hexapoda</taxon>
        <taxon>Insecta</taxon>
        <taxon>Pterygota</taxon>
        <taxon>Neoptera</taxon>
        <taxon>Endopterygota</taxon>
        <taxon>Coleoptera</taxon>
        <taxon>Polyphaga</taxon>
        <taxon>Cucujiformia</taxon>
        <taxon>Chrysomeloidea</taxon>
        <taxon>Chrysomelidae</taxon>
        <taxon>Bruchinae</taxon>
        <taxon>Bruchini</taxon>
        <taxon>Acanthoscelides</taxon>
    </lineage>
</organism>
<reference evidence="1" key="1">
    <citation type="submission" date="2022-03" db="EMBL/GenBank/DDBJ databases">
        <authorList>
            <person name="Sayadi A."/>
        </authorList>
    </citation>
    <scope>NUCLEOTIDE SEQUENCE</scope>
</reference>
<dbReference type="OrthoDB" id="419432at2759"/>
<evidence type="ECO:0000313" key="2">
    <source>
        <dbReference type="Proteomes" id="UP001152888"/>
    </source>
</evidence>
<protein>
    <submittedName>
        <fullName evidence="1">Uncharacterized protein</fullName>
    </submittedName>
</protein>
<comment type="caution">
    <text evidence="1">The sequence shown here is derived from an EMBL/GenBank/DDBJ whole genome shotgun (WGS) entry which is preliminary data.</text>
</comment>
<keyword evidence="2" id="KW-1185">Reference proteome</keyword>
<accession>A0A9P0PE37</accession>
<name>A0A9P0PE37_ACAOB</name>
<dbReference type="EMBL" id="CAKOFQ010006915">
    <property type="protein sequence ID" value="CAH1982005.1"/>
    <property type="molecule type" value="Genomic_DNA"/>
</dbReference>
<dbReference type="Proteomes" id="UP001152888">
    <property type="component" value="Unassembled WGS sequence"/>
</dbReference>
<dbReference type="AlphaFoldDB" id="A0A9P0PE37"/>
<evidence type="ECO:0000313" key="1">
    <source>
        <dbReference type="EMBL" id="CAH1982005.1"/>
    </source>
</evidence>
<proteinExistence type="predicted"/>
<sequence length="66" mass="8006">MSFVNYLKLLRFVCYKCLDPLQRSDRNTNTMKTVLVSIRNRFPPITELQDRKIHQNIKRENCQHLK</sequence>
<gene>
    <name evidence="1" type="ORF">ACAOBT_LOCUS14792</name>
</gene>